<sequence>MATEKKDVEEYRAMKSHIHPLSPEEGHLEAREKHADFTFHSGARVRSAQYRRKLTDLPDSNLA</sequence>
<dbReference type="AlphaFoldDB" id="C5LSN7"/>
<feature type="region of interest" description="Disordered" evidence="1">
    <location>
        <begin position="1"/>
        <end position="25"/>
    </location>
</feature>
<protein>
    <submittedName>
        <fullName evidence="2">Uncharacterized protein</fullName>
    </submittedName>
</protein>
<name>C5LSN7_PERM5</name>
<dbReference type="RefSeq" id="XP_002767560.1">
    <property type="nucleotide sequence ID" value="XM_002767514.1"/>
</dbReference>
<reference evidence="2 3" key="1">
    <citation type="submission" date="2008-07" db="EMBL/GenBank/DDBJ databases">
        <authorList>
            <person name="El-Sayed N."/>
            <person name="Caler E."/>
            <person name="Inman J."/>
            <person name="Amedeo P."/>
            <person name="Hass B."/>
            <person name="Wortman J."/>
        </authorList>
    </citation>
    <scope>NUCLEOTIDE SEQUENCE [LARGE SCALE GENOMIC DNA]</scope>
    <source>
        <strain evidence="3">ATCC 50983 / TXsc</strain>
    </source>
</reference>
<dbReference type="EMBL" id="GG685191">
    <property type="protein sequence ID" value="EER00278.1"/>
    <property type="molecule type" value="Genomic_DNA"/>
</dbReference>
<dbReference type="GeneID" id="9050020"/>
<proteinExistence type="predicted"/>
<feature type="compositionally biased region" description="Basic and acidic residues" evidence="1">
    <location>
        <begin position="1"/>
        <end position="13"/>
    </location>
</feature>
<keyword evidence="3" id="KW-1185">Reference proteome</keyword>
<dbReference type="InParanoid" id="C5LSN7"/>
<evidence type="ECO:0000313" key="2">
    <source>
        <dbReference type="EMBL" id="EER00278.1"/>
    </source>
</evidence>
<organism evidence="3">
    <name type="scientific">Perkinsus marinus (strain ATCC 50983 / TXsc)</name>
    <dbReference type="NCBI Taxonomy" id="423536"/>
    <lineage>
        <taxon>Eukaryota</taxon>
        <taxon>Sar</taxon>
        <taxon>Alveolata</taxon>
        <taxon>Perkinsozoa</taxon>
        <taxon>Perkinsea</taxon>
        <taxon>Perkinsida</taxon>
        <taxon>Perkinsidae</taxon>
        <taxon>Perkinsus</taxon>
    </lineage>
</organism>
<evidence type="ECO:0000256" key="1">
    <source>
        <dbReference type="SAM" id="MobiDB-lite"/>
    </source>
</evidence>
<evidence type="ECO:0000313" key="3">
    <source>
        <dbReference type="Proteomes" id="UP000007800"/>
    </source>
</evidence>
<gene>
    <name evidence="2" type="ORF">Pmar_PMAR017136</name>
</gene>
<accession>C5LSN7</accession>
<dbReference type="Proteomes" id="UP000007800">
    <property type="component" value="Unassembled WGS sequence"/>
</dbReference>